<dbReference type="InterPro" id="IPR000631">
    <property type="entry name" value="CARKD"/>
</dbReference>
<keyword evidence="10" id="KW-1185">Reference proteome</keyword>
<dbReference type="InterPro" id="IPR029056">
    <property type="entry name" value="Ribokinase-like"/>
</dbReference>
<comment type="caution">
    <text evidence="9">The sequence shown here is derived from an EMBL/GenBank/DDBJ whole genome shotgun (WGS) entry which is preliminary data.</text>
</comment>
<gene>
    <name evidence="9" type="ORF">QR680_012172</name>
</gene>
<evidence type="ECO:0000256" key="6">
    <source>
        <dbReference type="ARBA" id="ARBA00047472"/>
    </source>
</evidence>
<accession>A0AA39I159</accession>
<evidence type="ECO:0000256" key="3">
    <source>
        <dbReference type="ARBA" id="ARBA00022857"/>
    </source>
</evidence>
<reference evidence="9" key="1">
    <citation type="submission" date="2023-06" db="EMBL/GenBank/DDBJ databases">
        <title>Genomic analysis of the entomopathogenic nematode Steinernema hermaphroditum.</title>
        <authorList>
            <person name="Schwarz E.M."/>
            <person name="Heppert J.K."/>
            <person name="Baniya A."/>
            <person name="Schwartz H.T."/>
            <person name="Tan C.-H."/>
            <person name="Antoshechkin I."/>
            <person name="Sternberg P.W."/>
            <person name="Goodrich-Blair H."/>
            <person name="Dillman A.R."/>
        </authorList>
    </citation>
    <scope>NUCLEOTIDE SEQUENCE</scope>
    <source>
        <strain evidence="9">PS9179</strain>
        <tissue evidence="9">Whole animal</tissue>
    </source>
</reference>
<evidence type="ECO:0000313" key="10">
    <source>
        <dbReference type="Proteomes" id="UP001175271"/>
    </source>
</evidence>
<protein>
    <recommendedName>
        <fullName evidence="7">ATP-dependent (S)-NAD(P)H-hydrate dehydratase</fullName>
        <ecNumber evidence="7">4.2.1.93</ecNumber>
    </recommendedName>
    <alternativeName>
        <fullName evidence="7">ATP-dependent NAD(P)HX dehydratase</fullName>
    </alternativeName>
</protein>
<dbReference type="HAMAP" id="MF_01965">
    <property type="entry name" value="NADHX_dehydratase"/>
    <property type="match status" value="1"/>
</dbReference>
<keyword evidence="5 7" id="KW-0456">Lyase</keyword>
<comment type="cofactor">
    <cofactor evidence="7">
        <name>Mg(2+)</name>
        <dbReference type="ChEBI" id="CHEBI:18420"/>
    </cofactor>
</comment>
<feature type="binding site" evidence="7">
    <location>
        <position position="216"/>
    </location>
    <ligand>
        <name>(6S)-NADPHX</name>
        <dbReference type="ChEBI" id="CHEBI:64076"/>
    </ligand>
</feature>
<dbReference type="GO" id="GO:0110051">
    <property type="term" value="P:metabolite repair"/>
    <property type="evidence" value="ECO:0007669"/>
    <property type="project" value="TreeGrafter"/>
</dbReference>
<keyword evidence="2 7" id="KW-0067">ATP-binding</keyword>
<feature type="binding site" evidence="7">
    <location>
        <position position="95"/>
    </location>
    <ligand>
        <name>(6S)-NADPHX</name>
        <dbReference type="ChEBI" id="CHEBI:64076"/>
    </ligand>
</feature>
<dbReference type="GO" id="GO:0046496">
    <property type="term" value="P:nicotinamide nucleotide metabolic process"/>
    <property type="evidence" value="ECO:0007669"/>
    <property type="project" value="UniProtKB-UniRule"/>
</dbReference>
<feature type="binding site" evidence="7">
    <location>
        <begin position="206"/>
        <end position="215"/>
    </location>
    <ligand>
        <name>ATP</name>
        <dbReference type="ChEBI" id="CHEBI:30616"/>
    </ligand>
</feature>
<keyword evidence="3" id="KW-0521">NADP</keyword>
<comment type="function">
    <text evidence="7">Catalyzes the dehydration of the S-form of NAD(P)HX at the expense of ATP, which is converted to ADP. Together with NAD(P)HX epimerase, which catalyzes the epimerization of the S- and R-forms, the enzyme allows the repair of both epimers of NAD(P)HX, a damaged form of NAD(P)H that is a result of enzymatic or heat-dependent hydration.</text>
</comment>
<evidence type="ECO:0000259" key="8">
    <source>
        <dbReference type="PROSITE" id="PS51383"/>
    </source>
</evidence>
<keyword evidence="1 7" id="KW-0547">Nucleotide-binding</keyword>
<dbReference type="Pfam" id="PF01256">
    <property type="entry name" value="Carb_kinase"/>
    <property type="match status" value="1"/>
</dbReference>
<comment type="similarity">
    <text evidence="7">Belongs to the NnrD/CARKD family.</text>
</comment>
<name>A0AA39I159_9BILA</name>
<evidence type="ECO:0000256" key="5">
    <source>
        <dbReference type="ARBA" id="ARBA00023239"/>
    </source>
</evidence>
<dbReference type="GO" id="GO:0005524">
    <property type="term" value="F:ATP binding"/>
    <property type="evidence" value="ECO:0007669"/>
    <property type="project" value="UniProtKB-KW"/>
</dbReference>
<dbReference type="Proteomes" id="UP001175271">
    <property type="component" value="Unassembled WGS sequence"/>
</dbReference>
<keyword evidence="4 7" id="KW-0520">NAD</keyword>
<feature type="binding site" evidence="7">
    <location>
        <begin position="149"/>
        <end position="155"/>
    </location>
    <ligand>
        <name>(6S)-NADPHX</name>
        <dbReference type="ChEBI" id="CHEBI:64076"/>
    </ligand>
</feature>
<dbReference type="NCBIfam" id="TIGR00196">
    <property type="entry name" value="yjeF_cterm"/>
    <property type="match status" value="1"/>
</dbReference>
<dbReference type="GO" id="GO:0047453">
    <property type="term" value="F:ATP-dependent NAD(P)H-hydrate dehydratase activity"/>
    <property type="evidence" value="ECO:0007669"/>
    <property type="project" value="UniProtKB-UniRule"/>
</dbReference>
<sequence length="287" mass="31164">MGLEIVCDLLPQLTTSLTKGECGRIGVVGGCAEYTGAPYFAAVATFKVGADLSHVFCPPAAAPVIKGYNPDLIVHPSLDCIPHVDRLDSFVFGPGLGREQPQRLRAHLEELLQKAKSKPVVIDADGLHLLHSDPNFFHRKEAHVILTPNHREFQRLMGDHAEEWAHLELKEQVKKTAQLYGVTILRKGEVDVISNGSTIVTVESPGCPRRCGGQGDLLSGTTAVFAFYAQKKNNLDASVLGAQAACELIRASAAHCFKRLGRPMTANDMINDLATVIRSIDSMDSKF</sequence>
<dbReference type="PANTHER" id="PTHR12592:SF0">
    <property type="entry name" value="ATP-DEPENDENT (S)-NAD(P)H-HYDRATE DEHYDRATASE"/>
    <property type="match status" value="1"/>
</dbReference>
<evidence type="ECO:0000256" key="7">
    <source>
        <dbReference type="HAMAP-Rule" id="MF_03157"/>
    </source>
</evidence>
<evidence type="ECO:0000256" key="4">
    <source>
        <dbReference type="ARBA" id="ARBA00023027"/>
    </source>
</evidence>
<dbReference type="PROSITE" id="PS51383">
    <property type="entry name" value="YJEF_C_3"/>
    <property type="match status" value="1"/>
</dbReference>
<dbReference type="Gene3D" id="3.40.1190.20">
    <property type="match status" value="1"/>
</dbReference>
<evidence type="ECO:0000256" key="2">
    <source>
        <dbReference type="ARBA" id="ARBA00022840"/>
    </source>
</evidence>
<comment type="catalytic activity">
    <reaction evidence="7">
        <text>(6S)-NADHX + ATP = ADP + phosphate + NADH + H(+)</text>
        <dbReference type="Rhea" id="RHEA:19017"/>
        <dbReference type="ChEBI" id="CHEBI:15378"/>
        <dbReference type="ChEBI" id="CHEBI:30616"/>
        <dbReference type="ChEBI" id="CHEBI:43474"/>
        <dbReference type="ChEBI" id="CHEBI:57945"/>
        <dbReference type="ChEBI" id="CHEBI:64074"/>
        <dbReference type="ChEBI" id="CHEBI:456216"/>
        <dbReference type="EC" id="4.2.1.93"/>
    </reaction>
</comment>
<dbReference type="EMBL" id="JAUCMV010000002">
    <property type="protein sequence ID" value="KAK0415883.1"/>
    <property type="molecule type" value="Genomic_DNA"/>
</dbReference>
<feature type="binding site" evidence="7">
    <location>
        <begin position="187"/>
        <end position="191"/>
    </location>
    <ligand>
        <name>ATP</name>
        <dbReference type="ChEBI" id="CHEBI:30616"/>
    </ligand>
</feature>
<dbReference type="EC" id="4.2.1.93" evidence="7"/>
<evidence type="ECO:0000313" key="9">
    <source>
        <dbReference type="EMBL" id="KAK0415883.1"/>
    </source>
</evidence>
<proteinExistence type="inferred from homology"/>
<dbReference type="AlphaFoldDB" id="A0AA39I159"/>
<dbReference type="PANTHER" id="PTHR12592">
    <property type="entry name" value="ATP-DEPENDENT (S)-NAD(P)H-HYDRATE DEHYDRATASE FAMILY MEMBER"/>
    <property type="match status" value="1"/>
</dbReference>
<dbReference type="SUPFAM" id="SSF53613">
    <property type="entry name" value="Ribokinase-like"/>
    <property type="match status" value="1"/>
</dbReference>
<evidence type="ECO:0000256" key="1">
    <source>
        <dbReference type="ARBA" id="ARBA00022741"/>
    </source>
</evidence>
<comment type="catalytic activity">
    <reaction evidence="6 7">
        <text>(6S)-NADPHX + ATP = ADP + phosphate + NADPH + H(+)</text>
        <dbReference type="Rhea" id="RHEA:32231"/>
        <dbReference type="ChEBI" id="CHEBI:15378"/>
        <dbReference type="ChEBI" id="CHEBI:30616"/>
        <dbReference type="ChEBI" id="CHEBI:43474"/>
        <dbReference type="ChEBI" id="CHEBI:57783"/>
        <dbReference type="ChEBI" id="CHEBI:64076"/>
        <dbReference type="ChEBI" id="CHEBI:456216"/>
        <dbReference type="EC" id="4.2.1.93"/>
    </reaction>
</comment>
<keyword evidence="7" id="KW-0597">Phosphoprotein</keyword>
<dbReference type="CDD" id="cd01171">
    <property type="entry name" value="YXKO-related"/>
    <property type="match status" value="1"/>
</dbReference>
<organism evidence="9 10">
    <name type="scientific">Steinernema hermaphroditum</name>
    <dbReference type="NCBI Taxonomy" id="289476"/>
    <lineage>
        <taxon>Eukaryota</taxon>
        <taxon>Metazoa</taxon>
        <taxon>Ecdysozoa</taxon>
        <taxon>Nematoda</taxon>
        <taxon>Chromadorea</taxon>
        <taxon>Rhabditida</taxon>
        <taxon>Tylenchina</taxon>
        <taxon>Panagrolaimomorpha</taxon>
        <taxon>Strongyloidoidea</taxon>
        <taxon>Steinernematidae</taxon>
        <taxon>Steinernema</taxon>
    </lineage>
</organism>
<feature type="domain" description="YjeF C-terminal" evidence="8">
    <location>
        <begin position="2"/>
        <end position="280"/>
    </location>
</feature>